<dbReference type="Proteomes" id="UP000799772">
    <property type="component" value="Unassembled WGS sequence"/>
</dbReference>
<dbReference type="AlphaFoldDB" id="A0A9P4INI1"/>
<feature type="compositionally biased region" description="Basic residues" evidence="7">
    <location>
        <begin position="694"/>
        <end position="703"/>
    </location>
</feature>
<dbReference type="GO" id="GO:0006508">
    <property type="term" value="P:proteolysis"/>
    <property type="evidence" value="ECO:0007669"/>
    <property type="project" value="UniProtKB-KW"/>
</dbReference>
<keyword evidence="4" id="KW-0833">Ubl conjugation pathway</keyword>
<dbReference type="OrthoDB" id="18915at2759"/>
<accession>A0A9P4INI1</accession>
<feature type="region of interest" description="Disordered" evidence="7">
    <location>
        <begin position="61"/>
        <end position="81"/>
    </location>
</feature>
<dbReference type="InterPro" id="IPR042467">
    <property type="entry name" value="Peptidase_C65_otubain_sub2"/>
</dbReference>
<keyword evidence="10" id="KW-1185">Reference proteome</keyword>
<evidence type="ECO:0000256" key="4">
    <source>
        <dbReference type="ARBA" id="ARBA00022786"/>
    </source>
</evidence>
<dbReference type="InterPro" id="IPR042468">
    <property type="entry name" value="Peptidase_C65_otubain_sub1"/>
</dbReference>
<dbReference type="SUPFAM" id="SSF54001">
    <property type="entry name" value="Cysteine proteinases"/>
    <property type="match status" value="1"/>
</dbReference>
<feature type="domain" description="OTU" evidence="8">
    <location>
        <begin position="225"/>
        <end position="434"/>
    </location>
</feature>
<dbReference type="Gene3D" id="3.30.200.60">
    <property type="entry name" value="Peptidase C65 Otubain, subdomain 1"/>
    <property type="match status" value="1"/>
</dbReference>
<evidence type="ECO:0000256" key="2">
    <source>
        <dbReference type="ARBA" id="ARBA00012759"/>
    </source>
</evidence>
<dbReference type="Gene3D" id="1.20.1300.20">
    <property type="entry name" value="Peptidase C65 Otubain, subdomain 2"/>
    <property type="match status" value="1"/>
</dbReference>
<keyword evidence="6" id="KW-0788">Thiol protease</keyword>
<evidence type="ECO:0000256" key="5">
    <source>
        <dbReference type="ARBA" id="ARBA00022801"/>
    </source>
</evidence>
<dbReference type="Pfam" id="PF10275">
    <property type="entry name" value="Peptidase_C65"/>
    <property type="match status" value="1"/>
</dbReference>
<evidence type="ECO:0000256" key="6">
    <source>
        <dbReference type="ARBA" id="ARBA00022807"/>
    </source>
</evidence>
<evidence type="ECO:0000256" key="3">
    <source>
        <dbReference type="ARBA" id="ARBA00022670"/>
    </source>
</evidence>
<comment type="caution">
    <text evidence="9">The sequence shown here is derived from an EMBL/GenBank/DDBJ whole genome shotgun (WGS) entry which is preliminary data.</text>
</comment>
<keyword evidence="5" id="KW-0378">Hydrolase</keyword>
<dbReference type="GO" id="GO:0071108">
    <property type="term" value="P:protein K48-linked deubiquitination"/>
    <property type="evidence" value="ECO:0007669"/>
    <property type="project" value="TreeGrafter"/>
</dbReference>
<comment type="catalytic activity">
    <reaction evidence="1">
        <text>Thiol-dependent hydrolysis of ester, thioester, amide, peptide and isopeptide bonds formed by the C-terminal Gly of ubiquitin (a 76-residue protein attached to proteins as an intracellular targeting signal).</text>
        <dbReference type="EC" id="3.4.19.12"/>
    </reaction>
</comment>
<evidence type="ECO:0000313" key="10">
    <source>
        <dbReference type="Proteomes" id="UP000799772"/>
    </source>
</evidence>
<dbReference type="PANTHER" id="PTHR12931:SF15">
    <property type="entry name" value="UBIQUITIN THIOESTERASE OTUBAIN-LIKE"/>
    <property type="match status" value="1"/>
</dbReference>
<dbReference type="InterPro" id="IPR038765">
    <property type="entry name" value="Papain-like_cys_pep_sf"/>
</dbReference>
<protein>
    <recommendedName>
        <fullName evidence="2">ubiquitinyl hydrolase 1</fullName>
        <ecNumber evidence="2">3.4.19.12</ecNumber>
    </recommendedName>
</protein>
<dbReference type="GO" id="GO:0005634">
    <property type="term" value="C:nucleus"/>
    <property type="evidence" value="ECO:0007669"/>
    <property type="project" value="TreeGrafter"/>
</dbReference>
<dbReference type="EC" id="3.4.19.12" evidence="2"/>
<feature type="region of interest" description="Disordered" evidence="7">
    <location>
        <begin position="674"/>
        <end position="703"/>
    </location>
</feature>
<dbReference type="PROSITE" id="PS50802">
    <property type="entry name" value="OTU"/>
    <property type="match status" value="1"/>
</dbReference>
<dbReference type="InterPro" id="IPR019400">
    <property type="entry name" value="Peptidase_C65_otubain"/>
</dbReference>
<evidence type="ECO:0000313" key="9">
    <source>
        <dbReference type="EMBL" id="KAF2104765.1"/>
    </source>
</evidence>
<evidence type="ECO:0000256" key="1">
    <source>
        <dbReference type="ARBA" id="ARBA00000707"/>
    </source>
</evidence>
<dbReference type="InterPro" id="IPR003323">
    <property type="entry name" value="OTU_dom"/>
</dbReference>
<proteinExistence type="predicted"/>
<dbReference type="EMBL" id="ML978121">
    <property type="protein sequence ID" value="KAF2104765.1"/>
    <property type="molecule type" value="Genomic_DNA"/>
</dbReference>
<dbReference type="GO" id="GO:0004843">
    <property type="term" value="F:cysteine-type deubiquitinase activity"/>
    <property type="evidence" value="ECO:0007669"/>
    <property type="project" value="UniProtKB-EC"/>
</dbReference>
<organism evidence="9 10">
    <name type="scientific">Rhizodiscina lignyota</name>
    <dbReference type="NCBI Taxonomy" id="1504668"/>
    <lineage>
        <taxon>Eukaryota</taxon>
        <taxon>Fungi</taxon>
        <taxon>Dikarya</taxon>
        <taxon>Ascomycota</taxon>
        <taxon>Pezizomycotina</taxon>
        <taxon>Dothideomycetes</taxon>
        <taxon>Pleosporomycetidae</taxon>
        <taxon>Aulographales</taxon>
        <taxon>Rhizodiscinaceae</taxon>
        <taxon>Rhizodiscina</taxon>
    </lineage>
</organism>
<reference evidence="9" key="1">
    <citation type="journal article" date="2020" name="Stud. Mycol.">
        <title>101 Dothideomycetes genomes: a test case for predicting lifestyles and emergence of pathogens.</title>
        <authorList>
            <person name="Haridas S."/>
            <person name="Albert R."/>
            <person name="Binder M."/>
            <person name="Bloem J."/>
            <person name="Labutti K."/>
            <person name="Salamov A."/>
            <person name="Andreopoulos B."/>
            <person name="Baker S."/>
            <person name="Barry K."/>
            <person name="Bills G."/>
            <person name="Bluhm B."/>
            <person name="Cannon C."/>
            <person name="Castanera R."/>
            <person name="Culley D."/>
            <person name="Daum C."/>
            <person name="Ezra D."/>
            <person name="Gonzalez J."/>
            <person name="Henrissat B."/>
            <person name="Kuo A."/>
            <person name="Liang C."/>
            <person name="Lipzen A."/>
            <person name="Lutzoni F."/>
            <person name="Magnuson J."/>
            <person name="Mondo S."/>
            <person name="Nolan M."/>
            <person name="Ohm R."/>
            <person name="Pangilinan J."/>
            <person name="Park H.-J."/>
            <person name="Ramirez L."/>
            <person name="Alfaro M."/>
            <person name="Sun H."/>
            <person name="Tritt A."/>
            <person name="Yoshinaga Y."/>
            <person name="Zwiers L.-H."/>
            <person name="Turgeon B."/>
            <person name="Goodwin S."/>
            <person name="Spatafora J."/>
            <person name="Crous P."/>
            <person name="Grigoriev I."/>
        </authorList>
    </citation>
    <scope>NUCLEOTIDE SEQUENCE</scope>
    <source>
        <strain evidence="9">CBS 133067</strain>
    </source>
</reference>
<name>A0A9P4INI1_9PEZI</name>
<gene>
    <name evidence="9" type="ORF">NA57DRAFT_70971</name>
</gene>
<dbReference type="CDD" id="cd22749">
    <property type="entry name" value="Otubain_C65"/>
    <property type="match status" value="1"/>
</dbReference>
<keyword evidence="3" id="KW-0645">Protease</keyword>
<dbReference type="GO" id="GO:0043130">
    <property type="term" value="F:ubiquitin binding"/>
    <property type="evidence" value="ECO:0007669"/>
    <property type="project" value="TreeGrafter"/>
</dbReference>
<sequence>MSRPPLLLSPHQAFPFAGNGYEFESPLASPAGYGHGSSRASALGDGYHSSQMAFRAQQPLGQQRGVALRPPNASGSSADLPAANANFVPQQHHHSSSGPASAASQALAALLAPPRQHGIAAATRVLNAPAFKQHLLQHNPLRNRDHHAFAPGEFDRMAANGAGASDFGPSEEELAQLQKLSAEYVPEVSGPLVSERIPTSAITAEYARADPVYQAKTAAIPQRYSYYRTCKGDGFCGWRAIGFCYYETLLRLGDKQKFLEEQARIRSLGNLLQAVGHSRDIYEDWEDEAIDLLRTLPTCATVEESSAALLSAFNDTVRSMNIITYLKVLTGAWMRTHSEDYEPFIQGQNFDDYVSRNIEATQSEIEHLGLSALFDVLLKPAGFALEVMYLDRSAGTELYPHRMEPTDNAGMVLPNSPTLRLLYRPGHYDILYSFEDTPPPSTIVSHAMNGSAPNGAPHAPVFVALASPTEDGPATGLHATPHQQIDFAGLMPIIPGMSGISAPGISGTQSLWMPSPPAPTGLYPASSSYDFVPQATGLIQRDYQPAHQPIQSQPPPPAPVQRIATSHVEQHYAPPAPVTTSASYMALPPPPTNSAEMFVSGIPMPQQHHSPTGAVVAPAVQIGALDRGGGPFRPSIWEYQSGWEATVVGGPNMRDNGFQTNIFKHSHFNTAHFNNPDFQPEEWTPGSEVSTERSRRKSTAPST</sequence>
<evidence type="ECO:0000259" key="8">
    <source>
        <dbReference type="PROSITE" id="PS50802"/>
    </source>
</evidence>
<evidence type="ECO:0000256" key="7">
    <source>
        <dbReference type="SAM" id="MobiDB-lite"/>
    </source>
</evidence>
<dbReference type="PANTHER" id="PTHR12931">
    <property type="entry name" value="UBIQUITIN THIOLESTERASE PROTEIN OTUB"/>
    <property type="match status" value="1"/>
</dbReference>